<evidence type="ECO:0000256" key="5">
    <source>
        <dbReference type="ARBA" id="ARBA00022989"/>
    </source>
</evidence>
<evidence type="ECO:0000256" key="1">
    <source>
        <dbReference type="ARBA" id="ARBA00004141"/>
    </source>
</evidence>
<evidence type="ECO:0000256" key="6">
    <source>
        <dbReference type="ARBA" id="ARBA00023136"/>
    </source>
</evidence>
<evidence type="ECO:0000256" key="4">
    <source>
        <dbReference type="ARBA" id="ARBA00022927"/>
    </source>
</evidence>
<dbReference type="GeneID" id="111299703"/>
<dbReference type="GO" id="GO:0015031">
    <property type="term" value="P:protein transport"/>
    <property type="evidence" value="ECO:0007669"/>
    <property type="project" value="UniProtKB-KW"/>
</dbReference>
<evidence type="ECO:0000313" key="10">
    <source>
        <dbReference type="RefSeq" id="XP_022750818.1"/>
    </source>
</evidence>
<dbReference type="PANTHER" id="PTHR23137">
    <property type="entry name" value="VESICLE TRANSPORT PROTEIN-RELATED"/>
    <property type="match status" value="1"/>
</dbReference>
<comment type="caution">
    <text evidence="8">Lacks conserved residue(s) required for the propagation of feature annotation.</text>
</comment>
<gene>
    <name evidence="10" type="primary">LOC111299703</name>
</gene>
<evidence type="ECO:0000256" key="8">
    <source>
        <dbReference type="RuleBase" id="RU363111"/>
    </source>
</evidence>
<keyword evidence="3 8" id="KW-0812">Transmembrane</keyword>
<protein>
    <recommendedName>
        <fullName evidence="8">Vesicle transport protein</fullName>
    </recommendedName>
</protein>
<evidence type="ECO:0000256" key="3">
    <source>
        <dbReference type="ARBA" id="ARBA00022692"/>
    </source>
</evidence>
<keyword evidence="4 8" id="KW-0653">Protein transport</keyword>
<dbReference type="GO" id="GO:0005737">
    <property type="term" value="C:cytoplasm"/>
    <property type="evidence" value="ECO:0007669"/>
    <property type="project" value="UniProtKB-ARBA"/>
</dbReference>
<comment type="similarity">
    <text evidence="7 8">Belongs to the SFT2 family.</text>
</comment>
<dbReference type="Pfam" id="PF04178">
    <property type="entry name" value="Got1"/>
    <property type="match status" value="1"/>
</dbReference>
<dbReference type="Proteomes" id="UP000515121">
    <property type="component" value="Unplaced"/>
</dbReference>
<dbReference type="GO" id="GO:0016020">
    <property type="term" value="C:membrane"/>
    <property type="evidence" value="ECO:0007669"/>
    <property type="project" value="UniProtKB-SubCell"/>
</dbReference>
<keyword evidence="9" id="KW-1185">Reference proteome</keyword>
<feature type="transmembrane region" description="Helical" evidence="8">
    <location>
        <begin position="52"/>
        <end position="74"/>
    </location>
</feature>
<dbReference type="InterPro" id="IPR011691">
    <property type="entry name" value="Vesicle_transpt_SFT2"/>
</dbReference>
<organism evidence="9 10">
    <name type="scientific">Durio zibethinus</name>
    <name type="common">Durian</name>
    <dbReference type="NCBI Taxonomy" id="66656"/>
    <lineage>
        <taxon>Eukaryota</taxon>
        <taxon>Viridiplantae</taxon>
        <taxon>Streptophyta</taxon>
        <taxon>Embryophyta</taxon>
        <taxon>Tracheophyta</taxon>
        <taxon>Spermatophyta</taxon>
        <taxon>Magnoliopsida</taxon>
        <taxon>eudicotyledons</taxon>
        <taxon>Gunneridae</taxon>
        <taxon>Pentapetalae</taxon>
        <taxon>rosids</taxon>
        <taxon>malvids</taxon>
        <taxon>Malvales</taxon>
        <taxon>Malvaceae</taxon>
        <taxon>Helicteroideae</taxon>
        <taxon>Durio</taxon>
    </lineage>
</organism>
<evidence type="ECO:0000313" key="9">
    <source>
        <dbReference type="Proteomes" id="UP000515121"/>
    </source>
</evidence>
<dbReference type="GO" id="GO:0016192">
    <property type="term" value="P:vesicle-mediated transport"/>
    <property type="evidence" value="ECO:0007669"/>
    <property type="project" value="InterPro"/>
</dbReference>
<dbReference type="PANTHER" id="PTHR23137:SF6">
    <property type="entry name" value="VESICLE TRANSPORT PROTEIN"/>
    <property type="match status" value="1"/>
</dbReference>
<sequence>MEKMSHAFEKMKMLVGMEGEDYHQQPAIEDGNSFSFMDDFNSHCTLTTKQRFYGFAICFVAGLTCTLLSILVFFHPIKFGITFTFGNLLSLGSTAFLIGPKRQVSMMFDPVRIYATAIYLASMIIALFCAFYVYLELHPFRQVHGFKDHAFMF</sequence>
<reference evidence="10" key="1">
    <citation type="submission" date="2025-08" db="UniProtKB">
        <authorList>
            <consortium name="RefSeq"/>
        </authorList>
    </citation>
    <scope>IDENTIFICATION</scope>
    <source>
        <tissue evidence="10">Fruit stalk</tissue>
    </source>
</reference>
<proteinExistence type="inferred from homology"/>
<comment type="subcellular location">
    <subcellularLocation>
        <location evidence="1 8">Membrane</location>
        <topology evidence="1 8">Multi-pass membrane protein</topology>
    </subcellularLocation>
</comment>
<dbReference type="InterPro" id="IPR007305">
    <property type="entry name" value="Vesicle_transpt_Got1/SFT2"/>
</dbReference>
<dbReference type="RefSeq" id="XP_022750818.1">
    <property type="nucleotide sequence ID" value="XM_022895083.1"/>
</dbReference>
<keyword evidence="2 8" id="KW-0813">Transport</keyword>
<accession>A0A6P5ZD90</accession>
<keyword evidence="5 8" id="KW-1133">Transmembrane helix</keyword>
<comment type="function">
    <text evidence="8">May be involved in fusion of retrograde transport vesicles derived from an endocytic compartment with the Golgi complex.</text>
</comment>
<feature type="transmembrane region" description="Helical" evidence="8">
    <location>
        <begin position="80"/>
        <end position="99"/>
    </location>
</feature>
<keyword evidence="6 8" id="KW-0472">Membrane</keyword>
<name>A0A6P5ZD90_DURZI</name>
<feature type="transmembrane region" description="Helical" evidence="8">
    <location>
        <begin position="111"/>
        <end position="135"/>
    </location>
</feature>
<dbReference type="GO" id="GO:0012505">
    <property type="term" value="C:endomembrane system"/>
    <property type="evidence" value="ECO:0007669"/>
    <property type="project" value="UniProtKB-ARBA"/>
</dbReference>
<evidence type="ECO:0000256" key="7">
    <source>
        <dbReference type="ARBA" id="ARBA00025800"/>
    </source>
</evidence>
<evidence type="ECO:0000256" key="2">
    <source>
        <dbReference type="ARBA" id="ARBA00022448"/>
    </source>
</evidence>
<dbReference type="AlphaFoldDB" id="A0A6P5ZD90"/>